<accession>A0A2H0VZQ9</accession>
<dbReference type="AlphaFoldDB" id="A0A2H0VZQ9"/>
<dbReference type="Proteomes" id="UP000230935">
    <property type="component" value="Unassembled WGS sequence"/>
</dbReference>
<gene>
    <name evidence="2" type="ORF">COT81_05720</name>
</gene>
<proteinExistence type="predicted"/>
<evidence type="ECO:0000313" key="2">
    <source>
        <dbReference type="EMBL" id="PIS04567.1"/>
    </source>
</evidence>
<evidence type="ECO:0000313" key="3">
    <source>
        <dbReference type="Proteomes" id="UP000230935"/>
    </source>
</evidence>
<feature type="compositionally biased region" description="Basic residues" evidence="1">
    <location>
        <begin position="205"/>
        <end position="214"/>
    </location>
</feature>
<dbReference type="EMBL" id="PEZZ01000049">
    <property type="protein sequence ID" value="PIS04567.1"/>
    <property type="molecule type" value="Genomic_DNA"/>
</dbReference>
<comment type="caution">
    <text evidence="2">The sequence shown here is derived from an EMBL/GenBank/DDBJ whole genome shotgun (WGS) entry which is preliminary data.</text>
</comment>
<organism evidence="2 3">
    <name type="scientific">Candidatus Buchananbacteria bacterium CG10_big_fil_rev_8_21_14_0_10_42_9</name>
    <dbReference type="NCBI Taxonomy" id="1974526"/>
    <lineage>
        <taxon>Bacteria</taxon>
        <taxon>Candidatus Buchananiibacteriota</taxon>
    </lineage>
</organism>
<evidence type="ECO:0000256" key="1">
    <source>
        <dbReference type="SAM" id="MobiDB-lite"/>
    </source>
</evidence>
<feature type="region of interest" description="Disordered" evidence="1">
    <location>
        <begin position="180"/>
        <end position="251"/>
    </location>
</feature>
<reference evidence="3" key="1">
    <citation type="submission" date="2017-09" db="EMBL/GenBank/DDBJ databases">
        <title>Depth-based differentiation of microbial function through sediment-hosted aquifers and enrichment of novel symbionts in the deep terrestrial subsurface.</title>
        <authorList>
            <person name="Probst A.J."/>
            <person name="Ladd B."/>
            <person name="Jarett J.K."/>
            <person name="Geller-Mcgrath D.E."/>
            <person name="Sieber C.M.K."/>
            <person name="Emerson J.B."/>
            <person name="Anantharaman K."/>
            <person name="Thomas B.C."/>
            <person name="Malmstrom R."/>
            <person name="Stieglmeier M."/>
            <person name="Klingl A."/>
            <person name="Woyke T."/>
            <person name="Ryan C.M."/>
            <person name="Banfield J.F."/>
        </authorList>
    </citation>
    <scope>NUCLEOTIDE SEQUENCE [LARGE SCALE GENOMIC DNA]</scope>
</reference>
<feature type="compositionally biased region" description="Basic and acidic residues" evidence="1">
    <location>
        <begin position="180"/>
        <end position="204"/>
    </location>
</feature>
<sequence>MAEKEAVKGVLASLGRVLEATIGSGIAELAKSEPVKEAVAGVLNPQLEDEIKTFLGQLQVWAESAEGFGLLKTELDHHDLFNRRLEVLSQVEREQFRKIMAGLPEEWRQKAVTFLARIPDEEFSRLSRVLDLSDDTSVKQRVGKVVFAVQEAIRQANSPESIEAAGPADGLERVADDLNAWHEGRRQERQRREADRKAKRDERKAARKAKRARRDRIAESNAAVKLANAQARVAEANERAERARKSKNNKR</sequence>
<protein>
    <submittedName>
        <fullName evidence="2">Uncharacterized protein</fullName>
    </submittedName>
</protein>
<name>A0A2H0VZQ9_9BACT</name>